<gene>
    <name evidence="12" type="ORF">SAMN04489864_102355</name>
</gene>
<dbReference type="OrthoDB" id="9809458at2"/>
<dbReference type="PANTHER" id="PTHR10885">
    <property type="entry name" value="ISOPENTENYL-DIPHOSPHATE DELTA-ISOMERASE"/>
    <property type="match status" value="1"/>
</dbReference>
<organism evidence="12 13">
    <name type="scientific">Pedobacter insulae</name>
    <dbReference type="NCBI Taxonomy" id="414048"/>
    <lineage>
        <taxon>Bacteria</taxon>
        <taxon>Pseudomonadati</taxon>
        <taxon>Bacteroidota</taxon>
        <taxon>Sphingobacteriia</taxon>
        <taxon>Sphingobacteriales</taxon>
        <taxon>Sphingobacteriaceae</taxon>
        <taxon>Pedobacter</taxon>
    </lineage>
</organism>
<keyword evidence="7" id="KW-0464">Manganese</keyword>
<comment type="pathway">
    <text evidence="1">Isoprenoid biosynthesis; dimethylallyl diphosphate biosynthesis; dimethylallyl diphosphate from isopentenyl diphosphate: step 1/1.</text>
</comment>
<evidence type="ECO:0000256" key="8">
    <source>
        <dbReference type="ARBA" id="ARBA00023229"/>
    </source>
</evidence>
<feature type="domain" description="Nudix hydrolase" evidence="11">
    <location>
        <begin position="31"/>
        <end position="163"/>
    </location>
</feature>
<evidence type="ECO:0000259" key="11">
    <source>
        <dbReference type="PROSITE" id="PS51462"/>
    </source>
</evidence>
<protein>
    <recommendedName>
        <fullName evidence="3 10">Isopentenyl-diphosphate delta-isomerase</fullName>
        <ecNumber evidence="3 10">5.3.3.2</ecNumber>
    </recommendedName>
</protein>
<dbReference type="CDD" id="cd02885">
    <property type="entry name" value="NUDIX_IPP_Isomerase"/>
    <property type="match status" value="1"/>
</dbReference>
<dbReference type="SUPFAM" id="SSF55811">
    <property type="entry name" value="Nudix"/>
    <property type="match status" value="1"/>
</dbReference>
<dbReference type="GO" id="GO:0004452">
    <property type="term" value="F:isopentenyl-diphosphate delta-isomerase activity"/>
    <property type="evidence" value="ECO:0007669"/>
    <property type="project" value="UniProtKB-UniRule"/>
</dbReference>
<dbReference type="GO" id="GO:0009240">
    <property type="term" value="P:isopentenyl diphosphate biosynthetic process"/>
    <property type="evidence" value="ECO:0007669"/>
    <property type="project" value="TreeGrafter"/>
</dbReference>
<keyword evidence="9 12" id="KW-0413">Isomerase</keyword>
<dbReference type="GO" id="GO:0046872">
    <property type="term" value="F:metal ion binding"/>
    <property type="evidence" value="ECO:0007669"/>
    <property type="project" value="UniProtKB-KW"/>
</dbReference>
<evidence type="ECO:0000256" key="3">
    <source>
        <dbReference type="ARBA" id="ARBA00012057"/>
    </source>
</evidence>
<evidence type="ECO:0000313" key="13">
    <source>
        <dbReference type="Proteomes" id="UP000199666"/>
    </source>
</evidence>
<sequence length="174" mass="20358">MVIDRSKVVLVDENDQAIGVMNKLEAHEKGMLHRAFSVFIFNEKGEMLIHQRARDKYHGSGLWTNACCSHPQWDEDVKGGAQERLFYEMGIACDLSYKFSFSYKIPVENELIEHEFDHVFLGTTNKNPTINLNEVMDYQWINPTELQRDIILSPNKYTFWFKEILPILMQKLAN</sequence>
<name>A0A1I2UUE8_9SPHI</name>
<keyword evidence="6" id="KW-0460">Magnesium</keyword>
<dbReference type="GO" id="GO:0050992">
    <property type="term" value="P:dimethylallyl diphosphate biosynthetic process"/>
    <property type="evidence" value="ECO:0007669"/>
    <property type="project" value="UniProtKB-UniPathway"/>
</dbReference>
<dbReference type="InterPro" id="IPR056375">
    <property type="entry name" value="Idi_bact"/>
</dbReference>
<dbReference type="InterPro" id="IPR015797">
    <property type="entry name" value="NUDIX_hydrolase-like_dom_sf"/>
</dbReference>
<evidence type="ECO:0000256" key="4">
    <source>
        <dbReference type="ARBA" id="ARBA00022490"/>
    </source>
</evidence>
<dbReference type="UniPathway" id="UPA00059">
    <property type="reaction ID" value="UER00104"/>
</dbReference>
<dbReference type="PIRSF" id="PIRSF018427">
    <property type="entry name" value="Isopntndiph_ism"/>
    <property type="match status" value="1"/>
</dbReference>
<dbReference type="GO" id="GO:0005737">
    <property type="term" value="C:cytoplasm"/>
    <property type="evidence" value="ECO:0007669"/>
    <property type="project" value="TreeGrafter"/>
</dbReference>
<evidence type="ECO:0000256" key="2">
    <source>
        <dbReference type="ARBA" id="ARBA00007579"/>
    </source>
</evidence>
<dbReference type="PANTHER" id="PTHR10885:SF0">
    <property type="entry name" value="ISOPENTENYL-DIPHOSPHATE DELTA-ISOMERASE"/>
    <property type="match status" value="1"/>
</dbReference>
<keyword evidence="4" id="KW-0963">Cytoplasm</keyword>
<dbReference type="AlphaFoldDB" id="A0A1I2UUE8"/>
<dbReference type="InterPro" id="IPR000086">
    <property type="entry name" value="NUDIX_hydrolase_dom"/>
</dbReference>
<dbReference type="Gene3D" id="3.90.79.10">
    <property type="entry name" value="Nucleoside Triphosphate Pyrophosphohydrolase"/>
    <property type="match status" value="1"/>
</dbReference>
<dbReference type="InterPro" id="IPR011876">
    <property type="entry name" value="IsopentenylPP_isomerase_typ1"/>
</dbReference>
<dbReference type="HAMAP" id="MF_00202">
    <property type="entry name" value="Idi"/>
    <property type="match status" value="1"/>
</dbReference>
<evidence type="ECO:0000256" key="7">
    <source>
        <dbReference type="ARBA" id="ARBA00023211"/>
    </source>
</evidence>
<keyword evidence="5" id="KW-0479">Metal-binding</keyword>
<keyword evidence="13" id="KW-1185">Reference proteome</keyword>
<accession>A0A1I2UUE8</accession>
<reference evidence="12 13" key="1">
    <citation type="submission" date="2016-10" db="EMBL/GenBank/DDBJ databases">
        <authorList>
            <person name="de Groot N.N."/>
        </authorList>
    </citation>
    <scope>NUCLEOTIDE SEQUENCE [LARGE SCALE GENOMIC DNA]</scope>
    <source>
        <strain evidence="12 13">DSM 18684</strain>
    </source>
</reference>
<evidence type="ECO:0000256" key="6">
    <source>
        <dbReference type="ARBA" id="ARBA00022842"/>
    </source>
</evidence>
<evidence type="ECO:0000256" key="5">
    <source>
        <dbReference type="ARBA" id="ARBA00022723"/>
    </source>
</evidence>
<dbReference type="STRING" id="414048.SAMN04489864_102355"/>
<dbReference type="Proteomes" id="UP000199666">
    <property type="component" value="Unassembled WGS sequence"/>
</dbReference>
<proteinExistence type="inferred from homology"/>
<dbReference type="Pfam" id="PF00293">
    <property type="entry name" value="NUDIX"/>
    <property type="match status" value="1"/>
</dbReference>
<evidence type="ECO:0000313" key="12">
    <source>
        <dbReference type="EMBL" id="SFG80698.1"/>
    </source>
</evidence>
<evidence type="ECO:0000256" key="9">
    <source>
        <dbReference type="ARBA" id="ARBA00023235"/>
    </source>
</evidence>
<dbReference type="NCBIfam" id="TIGR02150">
    <property type="entry name" value="IPP_isom_1"/>
    <property type="match status" value="1"/>
</dbReference>
<dbReference type="PROSITE" id="PS51462">
    <property type="entry name" value="NUDIX"/>
    <property type="match status" value="1"/>
</dbReference>
<dbReference type="RefSeq" id="WP_090992394.1">
    <property type="nucleotide sequence ID" value="NZ_FOPP01000002.1"/>
</dbReference>
<comment type="similarity">
    <text evidence="2">Belongs to the IPP isomerase type 1 family.</text>
</comment>
<dbReference type="EC" id="5.3.3.2" evidence="3 10"/>
<dbReference type="NCBIfam" id="NF002995">
    <property type="entry name" value="PRK03759.1"/>
    <property type="match status" value="1"/>
</dbReference>
<keyword evidence="8" id="KW-0414">Isoprene biosynthesis</keyword>
<evidence type="ECO:0000256" key="10">
    <source>
        <dbReference type="NCBIfam" id="TIGR02150"/>
    </source>
</evidence>
<evidence type="ECO:0000256" key="1">
    <source>
        <dbReference type="ARBA" id="ARBA00004826"/>
    </source>
</evidence>
<dbReference type="EMBL" id="FOPP01000002">
    <property type="protein sequence ID" value="SFG80698.1"/>
    <property type="molecule type" value="Genomic_DNA"/>
</dbReference>